<name>A0ABQ2CPI2_9GAMM</name>
<feature type="transmembrane region" description="Helical" evidence="1">
    <location>
        <begin position="197"/>
        <end position="214"/>
    </location>
</feature>
<organism evidence="2 3">
    <name type="scientific">Halopseudomonas pertucinogena</name>
    <dbReference type="NCBI Taxonomy" id="86175"/>
    <lineage>
        <taxon>Bacteria</taxon>
        <taxon>Pseudomonadati</taxon>
        <taxon>Pseudomonadota</taxon>
        <taxon>Gammaproteobacteria</taxon>
        <taxon>Pseudomonadales</taxon>
        <taxon>Pseudomonadaceae</taxon>
        <taxon>Halopseudomonas</taxon>
    </lineage>
</organism>
<feature type="transmembrane region" description="Helical" evidence="1">
    <location>
        <begin position="251"/>
        <end position="277"/>
    </location>
</feature>
<dbReference type="Proteomes" id="UP000633263">
    <property type="component" value="Unassembled WGS sequence"/>
</dbReference>
<feature type="transmembrane region" description="Helical" evidence="1">
    <location>
        <begin position="15"/>
        <end position="40"/>
    </location>
</feature>
<keyword evidence="1" id="KW-0472">Membrane</keyword>
<dbReference type="EMBL" id="BMNN01000002">
    <property type="protein sequence ID" value="GGI99652.1"/>
    <property type="molecule type" value="Genomic_DNA"/>
</dbReference>
<accession>A0ABQ2CPI2</accession>
<keyword evidence="1" id="KW-0812">Transmembrane</keyword>
<keyword evidence="3" id="KW-1185">Reference proteome</keyword>
<comment type="caution">
    <text evidence="2">The sequence shown here is derived from an EMBL/GenBank/DDBJ whole genome shotgun (WGS) entry which is preliminary data.</text>
</comment>
<feature type="transmembrane region" description="Helical" evidence="1">
    <location>
        <begin position="153"/>
        <end position="176"/>
    </location>
</feature>
<evidence type="ECO:0000256" key="1">
    <source>
        <dbReference type="SAM" id="Phobius"/>
    </source>
</evidence>
<evidence type="ECO:0008006" key="4">
    <source>
        <dbReference type="Google" id="ProtNLM"/>
    </source>
</evidence>
<reference evidence="3" key="1">
    <citation type="journal article" date="2019" name="Int. J. Syst. Evol. Microbiol.">
        <title>The Global Catalogue of Microorganisms (GCM) 10K type strain sequencing project: providing services to taxonomists for standard genome sequencing and annotation.</title>
        <authorList>
            <consortium name="The Broad Institute Genomics Platform"/>
            <consortium name="The Broad Institute Genome Sequencing Center for Infectious Disease"/>
            <person name="Wu L."/>
            <person name="Ma J."/>
        </authorList>
    </citation>
    <scope>NUCLEOTIDE SEQUENCE [LARGE SCALE GENOMIC DNA]</scope>
    <source>
        <strain evidence="3">JCM 11590</strain>
    </source>
</reference>
<dbReference type="RefSeq" id="WP_188636036.1">
    <property type="nucleotide sequence ID" value="NZ_BMNN01000002.1"/>
</dbReference>
<proteinExistence type="predicted"/>
<feature type="transmembrane region" description="Helical" evidence="1">
    <location>
        <begin position="220"/>
        <end position="239"/>
    </location>
</feature>
<keyword evidence="1" id="KW-1133">Transmembrane helix</keyword>
<sequence length="303" mass="32883">MRGLAEYIMRGRREATLAVAIAAAIPLLFWFSAAAVALVVLRRGLSDAVPILVWGLLPAVVWAVVGDLTPLLVIVGSAGLAVVLRQHNDWVRVLLLAVPVGVVFALVLLSALSEPLQQLAGSFREMLPELLEQMGVQLDEANRAVLLSRLDQLMIPVLGGVLGAMHILMVLVSLMLARYWQAGLYNPGGFRQEFHQLRLPPLASIGLLALVVLAPQWPALAMLSPVASVPLLLAGLALLHGVVGARNLGKGWLIGLYVLLVLFVRFAYPLIMFLAFVDSLFDFRSRMRRNTPSRDDDDPSSQG</sequence>
<feature type="transmembrane region" description="Helical" evidence="1">
    <location>
        <begin position="91"/>
        <end position="112"/>
    </location>
</feature>
<evidence type="ECO:0000313" key="2">
    <source>
        <dbReference type="EMBL" id="GGI99652.1"/>
    </source>
</evidence>
<gene>
    <name evidence="2" type="ORF">GCM10009083_15520</name>
</gene>
<protein>
    <recommendedName>
        <fullName evidence="4">DUF2232 domain-containing protein</fullName>
    </recommendedName>
</protein>
<feature type="transmembrane region" description="Helical" evidence="1">
    <location>
        <begin position="60"/>
        <end position="84"/>
    </location>
</feature>
<evidence type="ECO:0000313" key="3">
    <source>
        <dbReference type="Proteomes" id="UP000633263"/>
    </source>
</evidence>